<evidence type="ECO:0000259" key="2">
    <source>
        <dbReference type="PROSITE" id="PS50011"/>
    </source>
</evidence>
<evidence type="ECO:0000256" key="1">
    <source>
        <dbReference type="SAM" id="MobiDB-lite"/>
    </source>
</evidence>
<dbReference type="InterPro" id="IPR011009">
    <property type="entry name" value="Kinase-like_dom_sf"/>
</dbReference>
<dbReference type="PANTHER" id="PTHR44167">
    <property type="entry name" value="OVARIAN-SPECIFIC SERINE/THREONINE-PROTEIN KINASE LOK-RELATED"/>
    <property type="match status" value="1"/>
</dbReference>
<dbReference type="GO" id="GO:0005524">
    <property type="term" value="F:ATP binding"/>
    <property type="evidence" value="ECO:0007669"/>
    <property type="project" value="InterPro"/>
</dbReference>
<feature type="domain" description="Protein kinase" evidence="2">
    <location>
        <begin position="359"/>
        <end position="534"/>
    </location>
</feature>
<organism evidence="3 4">
    <name type="scientific">Mycena maculata</name>
    <dbReference type="NCBI Taxonomy" id="230809"/>
    <lineage>
        <taxon>Eukaryota</taxon>
        <taxon>Fungi</taxon>
        <taxon>Dikarya</taxon>
        <taxon>Basidiomycota</taxon>
        <taxon>Agaricomycotina</taxon>
        <taxon>Agaricomycetes</taxon>
        <taxon>Agaricomycetidae</taxon>
        <taxon>Agaricales</taxon>
        <taxon>Marasmiineae</taxon>
        <taxon>Mycenaceae</taxon>
        <taxon>Mycena</taxon>
    </lineage>
</organism>
<proteinExistence type="predicted"/>
<dbReference type="SMART" id="SM00220">
    <property type="entry name" value="S_TKc"/>
    <property type="match status" value="1"/>
</dbReference>
<dbReference type="EMBL" id="JARJLG010000299">
    <property type="protein sequence ID" value="KAJ7718855.1"/>
    <property type="molecule type" value="Genomic_DNA"/>
</dbReference>
<evidence type="ECO:0000313" key="4">
    <source>
        <dbReference type="Proteomes" id="UP001215280"/>
    </source>
</evidence>
<dbReference type="PANTHER" id="PTHR44167:SF24">
    <property type="entry name" value="SERINE_THREONINE-PROTEIN KINASE CHK2"/>
    <property type="match status" value="1"/>
</dbReference>
<feature type="region of interest" description="Disordered" evidence="1">
    <location>
        <begin position="509"/>
        <end position="534"/>
    </location>
</feature>
<dbReference type="PROSITE" id="PS50011">
    <property type="entry name" value="PROTEIN_KINASE_DOM"/>
    <property type="match status" value="1"/>
</dbReference>
<dbReference type="Pfam" id="PF00069">
    <property type="entry name" value="Pkinase"/>
    <property type="match status" value="1"/>
</dbReference>
<protein>
    <recommendedName>
        <fullName evidence="2">Protein kinase domain-containing protein</fullName>
    </recommendedName>
</protein>
<dbReference type="GO" id="GO:0005634">
    <property type="term" value="C:nucleus"/>
    <property type="evidence" value="ECO:0007669"/>
    <property type="project" value="TreeGrafter"/>
</dbReference>
<dbReference type="Proteomes" id="UP001215280">
    <property type="component" value="Unassembled WGS sequence"/>
</dbReference>
<accession>A0AAD7HEF3</accession>
<dbReference type="GO" id="GO:0044773">
    <property type="term" value="P:mitotic DNA damage checkpoint signaling"/>
    <property type="evidence" value="ECO:0007669"/>
    <property type="project" value="TreeGrafter"/>
</dbReference>
<sequence length="534" mass="59101">MNDDKLRRYRALATQERQDLFTTAYAQLHAWVGSPTDTEPRTCKEALQFCHRIPPMIVGGDSTQTKDMSNAERNCPLHRVALVKDWLDLIVASTDFTASSLNYFQRAQVSEAIKVDRFTPAPEPTERQTDAFHLKFILDPASAIAGIVMGQQLSAEYAVFSDGVTSDLRVYVANNDASNIIVAEDKRGLVWAEHEPALLSLLAQETVPVVGPAENPPPAIRICYQINTQMHKYNVFYAKLFSPCGVFYIRRDAGARFLQFSKVYRELDGEVHRTACLIIEALNHPHGVHLTPVLSVSGLSARLSATWPTRTISAWIRRRALQFFLSMSALCGAPTIAIGPDNYWSLFHPVHHSPPFSSGIFDEFIGAGASGNVWRSADGRHVIKIFTDACRAQAEAKVLASCVDFPGLAVPTFLGLFTDGRQYGIVTPYVGKTIGTISGADASQRQVAQLVQVLRRLHKHGIHHHDVRPENVMVNDNGVVTLIDFDHAQWVDGPCPNCIDSEVITSMERETMDDSGHSLDEPSPSLDDPITPYL</sequence>
<dbReference type="SUPFAM" id="SSF56112">
    <property type="entry name" value="Protein kinase-like (PK-like)"/>
    <property type="match status" value="1"/>
</dbReference>
<dbReference type="InterPro" id="IPR008266">
    <property type="entry name" value="Tyr_kinase_AS"/>
</dbReference>
<comment type="caution">
    <text evidence="3">The sequence shown here is derived from an EMBL/GenBank/DDBJ whole genome shotgun (WGS) entry which is preliminary data.</text>
</comment>
<evidence type="ECO:0000313" key="3">
    <source>
        <dbReference type="EMBL" id="KAJ7718855.1"/>
    </source>
</evidence>
<dbReference type="AlphaFoldDB" id="A0AAD7HEF3"/>
<dbReference type="InterPro" id="IPR000719">
    <property type="entry name" value="Prot_kinase_dom"/>
</dbReference>
<reference evidence="3" key="1">
    <citation type="submission" date="2023-03" db="EMBL/GenBank/DDBJ databases">
        <title>Massive genome expansion in bonnet fungi (Mycena s.s.) driven by repeated elements and novel gene families across ecological guilds.</title>
        <authorList>
            <consortium name="Lawrence Berkeley National Laboratory"/>
            <person name="Harder C.B."/>
            <person name="Miyauchi S."/>
            <person name="Viragh M."/>
            <person name="Kuo A."/>
            <person name="Thoen E."/>
            <person name="Andreopoulos B."/>
            <person name="Lu D."/>
            <person name="Skrede I."/>
            <person name="Drula E."/>
            <person name="Henrissat B."/>
            <person name="Morin E."/>
            <person name="Kohler A."/>
            <person name="Barry K."/>
            <person name="LaButti K."/>
            <person name="Morin E."/>
            <person name="Salamov A."/>
            <person name="Lipzen A."/>
            <person name="Mereny Z."/>
            <person name="Hegedus B."/>
            <person name="Baldrian P."/>
            <person name="Stursova M."/>
            <person name="Weitz H."/>
            <person name="Taylor A."/>
            <person name="Grigoriev I.V."/>
            <person name="Nagy L.G."/>
            <person name="Martin F."/>
            <person name="Kauserud H."/>
        </authorList>
    </citation>
    <scope>NUCLEOTIDE SEQUENCE</scope>
    <source>
        <strain evidence="3">CBHHK188m</strain>
    </source>
</reference>
<dbReference type="PROSITE" id="PS00109">
    <property type="entry name" value="PROTEIN_KINASE_TYR"/>
    <property type="match status" value="1"/>
</dbReference>
<dbReference type="Gene3D" id="1.10.510.10">
    <property type="entry name" value="Transferase(Phosphotransferase) domain 1"/>
    <property type="match status" value="1"/>
</dbReference>
<name>A0AAD7HEF3_9AGAR</name>
<gene>
    <name evidence="3" type="ORF">DFH07DRAFT_973111</name>
</gene>
<keyword evidence="4" id="KW-1185">Reference proteome</keyword>
<dbReference type="GO" id="GO:0004674">
    <property type="term" value="F:protein serine/threonine kinase activity"/>
    <property type="evidence" value="ECO:0007669"/>
    <property type="project" value="TreeGrafter"/>
</dbReference>
<feature type="compositionally biased region" description="Basic and acidic residues" evidence="1">
    <location>
        <begin position="509"/>
        <end position="520"/>
    </location>
</feature>